<dbReference type="EMBL" id="QKYV01000004">
    <property type="protein sequence ID" value="PZW40464.1"/>
    <property type="molecule type" value="Genomic_DNA"/>
</dbReference>
<keyword evidence="2" id="KW-1185">Reference proteome</keyword>
<dbReference type="Proteomes" id="UP000249542">
    <property type="component" value="Unassembled WGS sequence"/>
</dbReference>
<proteinExistence type="predicted"/>
<dbReference type="InterPro" id="IPR029470">
    <property type="entry name" value="PDDEXK_4"/>
</dbReference>
<evidence type="ECO:0000313" key="2">
    <source>
        <dbReference type="Proteomes" id="UP000249542"/>
    </source>
</evidence>
<protein>
    <submittedName>
        <fullName evidence="1">PD-(D/E)XK nuclease superfamily protein</fullName>
    </submittedName>
</protein>
<name>A0A2W7I164_9FLAO</name>
<gene>
    <name evidence="1" type="ORF">LX95_01527</name>
</gene>
<comment type="caution">
    <text evidence="1">The sequence shown here is derived from an EMBL/GenBank/DDBJ whole genome shotgun (WGS) entry which is preliminary data.</text>
</comment>
<sequence>MKKKLNKKKKTLEDLKKFLLENDIPKLRGKPQTFFGIAKQPHYEDVLTNWYAFFLDENEEHNFHDLFIQSLLELIQEKIGDIESNTQQKKELRFDTGFTCVTQKTTLKNGRIDLVIESTGAAIIIENKVYHFLANDLEDYWSSTQKQSKNKIGIVLTLQPKPYIDHPHFINLTHVELLAKIYNNIGSYLVEATPKYITFLNDFHQNIINLSAPVMNPKNLNFYYQFQQEINELVTYKNKVREYIEEEIKKSFSILTEKEKLNVKLNESKGNLGKRITYFEHKENKDLMFTISYHGLLEEEHLIRLIVELKGKALKNKEVYGKIKFNDQEKELISDSFYTSTNKAYAHFAIEKYHLQESEIENLGEYIAEKLEEKGFISIFKKLEAELETA</sequence>
<organism evidence="1 2">
    <name type="scientific">Mesonia algae</name>
    <dbReference type="NCBI Taxonomy" id="213248"/>
    <lineage>
        <taxon>Bacteria</taxon>
        <taxon>Pseudomonadati</taxon>
        <taxon>Bacteroidota</taxon>
        <taxon>Flavobacteriia</taxon>
        <taxon>Flavobacteriales</taxon>
        <taxon>Flavobacteriaceae</taxon>
        <taxon>Mesonia</taxon>
    </lineage>
</organism>
<dbReference type="RefSeq" id="WP_111540851.1">
    <property type="nucleotide sequence ID" value="NZ_QKYV01000004.1"/>
</dbReference>
<dbReference type="Pfam" id="PF14281">
    <property type="entry name" value="PDDEXK_4"/>
    <property type="match status" value="1"/>
</dbReference>
<reference evidence="1 2" key="1">
    <citation type="submission" date="2018-06" db="EMBL/GenBank/DDBJ databases">
        <title>Genomic Encyclopedia of Archaeal and Bacterial Type Strains, Phase II (KMG-II): from individual species to whole genera.</title>
        <authorList>
            <person name="Goeker M."/>
        </authorList>
    </citation>
    <scope>NUCLEOTIDE SEQUENCE [LARGE SCALE GENOMIC DNA]</scope>
    <source>
        <strain evidence="1 2">DSM 15361</strain>
    </source>
</reference>
<accession>A0A2W7I164</accession>
<dbReference type="AlphaFoldDB" id="A0A2W7I164"/>
<evidence type="ECO:0000313" key="1">
    <source>
        <dbReference type="EMBL" id="PZW40464.1"/>
    </source>
</evidence>